<feature type="domain" description="Ketosynthase family 3 (KS3)" evidence="13">
    <location>
        <begin position="3"/>
        <end position="414"/>
    </location>
</feature>
<dbReference type="EC" id="2.3.1.179" evidence="3 11"/>
<dbReference type="SUPFAM" id="SSF53901">
    <property type="entry name" value="Thiolase-like"/>
    <property type="match status" value="1"/>
</dbReference>
<dbReference type="Proteomes" id="UP001595766">
    <property type="component" value="Unassembled WGS sequence"/>
</dbReference>
<keyword evidence="6 11" id="KW-0808">Transferase</keyword>
<dbReference type="RefSeq" id="WP_241296239.1">
    <property type="nucleotide sequence ID" value="NZ_JAKZGR010000013.1"/>
</dbReference>
<gene>
    <name evidence="14" type="primary">fabF</name>
    <name evidence="14" type="ORF">ACFOUP_09565</name>
</gene>
<dbReference type="NCBIfam" id="NF005589">
    <property type="entry name" value="PRK07314.1"/>
    <property type="match status" value="1"/>
</dbReference>
<keyword evidence="9 11" id="KW-0275">Fatty acid biosynthesis</keyword>
<keyword evidence="7" id="KW-0276">Fatty acid metabolism</keyword>
<reference evidence="15" key="1">
    <citation type="journal article" date="2019" name="Int. J. Syst. Evol. Microbiol.">
        <title>The Global Catalogue of Microorganisms (GCM) 10K type strain sequencing project: providing services to taxonomists for standard genome sequencing and annotation.</title>
        <authorList>
            <consortium name="The Broad Institute Genomics Platform"/>
            <consortium name="The Broad Institute Genome Sequencing Center for Infectious Disease"/>
            <person name="Wu L."/>
            <person name="Ma J."/>
        </authorList>
    </citation>
    <scope>NUCLEOTIDE SEQUENCE [LARGE SCALE GENOMIC DNA]</scope>
    <source>
        <strain evidence="15">CECT 8551</strain>
    </source>
</reference>
<evidence type="ECO:0000259" key="13">
    <source>
        <dbReference type="PROSITE" id="PS52004"/>
    </source>
</evidence>
<evidence type="ECO:0000256" key="6">
    <source>
        <dbReference type="ARBA" id="ARBA00022679"/>
    </source>
</evidence>
<protein>
    <recommendedName>
        <fullName evidence="4 11">3-oxoacyl-[acyl-carrier-protein] synthase 2</fullName>
        <ecNumber evidence="3 11">2.3.1.179</ecNumber>
    </recommendedName>
</protein>
<dbReference type="InterPro" id="IPR017568">
    <property type="entry name" value="3-oxoacyl-ACP_synth-2"/>
</dbReference>
<evidence type="ECO:0000256" key="1">
    <source>
        <dbReference type="ARBA" id="ARBA00005194"/>
    </source>
</evidence>
<comment type="pathway">
    <text evidence="1 11">Lipid metabolism; fatty acid biosynthesis.</text>
</comment>
<keyword evidence="5 11" id="KW-0444">Lipid biosynthesis</keyword>
<evidence type="ECO:0000256" key="5">
    <source>
        <dbReference type="ARBA" id="ARBA00022516"/>
    </source>
</evidence>
<dbReference type="InterPro" id="IPR014031">
    <property type="entry name" value="Ketoacyl_synth_C"/>
</dbReference>
<dbReference type="PANTHER" id="PTHR11712">
    <property type="entry name" value="POLYKETIDE SYNTHASE-RELATED"/>
    <property type="match status" value="1"/>
</dbReference>
<evidence type="ECO:0000256" key="7">
    <source>
        <dbReference type="ARBA" id="ARBA00022832"/>
    </source>
</evidence>
<evidence type="ECO:0000313" key="15">
    <source>
        <dbReference type="Proteomes" id="UP001595766"/>
    </source>
</evidence>
<evidence type="ECO:0000256" key="2">
    <source>
        <dbReference type="ARBA" id="ARBA00008467"/>
    </source>
</evidence>
<comment type="function">
    <text evidence="11">Involved in the type II fatty acid elongation cycle. Catalyzes the elongation of a wide range of acyl-ACP by the addition of two carbons from malonyl-ACP to an acyl acceptor. Can efficiently catalyze the conversion of palmitoleoyl-ACP (cis-hexadec-9-enoyl-ACP) to cis-vaccenoyl-ACP (cis-octadec-11-enoyl-ACP), an essential step in the thermal regulation of fatty acid composition.</text>
</comment>
<organism evidence="14 15">
    <name type="scientific">Belliella kenyensis</name>
    <dbReference type="NCBI Taxonomy" id="1472724"/>
    <lineage>
        <taxon>Bacteria</taxon>
        <taxon>Pseudomonadati</taxon>
        <taxon>Bacteroidota</taxon>
        <taxon>Cytophagia</taxon>
        <taxon>Cytophagales</taxon>
        <taxon>Cyclobacteriaceae</taxon>
        <taxon>Belliella</taxon>
    </lineage>
</organism>
<keyword evidence="8" id="KW-0443">Lipid metabolism</keyword>
<dbReference type="InterPro" id="IPR000794">
    <property type="entry name" value="Beta-ketoacyl_synthase"/>
</dbReference>
<dbReference type="InterPro" id="IPR020841">
    <property type="entry name" value="PKS_Beta-ketoAc_synthase_dom"/>
</dbReference>
<evidence type="ECO:0000313" key="14">
    <source>
        <dbReference type="EMBL" id="MFC3976621.1"/>
    </source>
</evidence>
<dbReference type="EMBL" id="JBHSAV010000045">
    <property type="protein sequence ID" value="MFC3976621.1"/>
    <property type="molecule type" value="Genomic_DNA"/>
</dbReference>
<evidence type="ECO:0000256" key="3">
    <source>
        <dbReference type="ARBA" id="ARBA00012356"/>
    </source>
</evidence>
<dbReference type="PROSITE" id="PS52004">
    <property type="entry name" value="KS3_2"/>
    <property type="match status" value="1"/>
</dbReference>
<dbReference type="CDD" id="cd00834">
    <property type="entry name" value="KAS_I_II"/>
    <property type="match status" value="1"/>
</dbReference>
<accession>A0ABV8EK41</accession>
<evidence type="ECO:0000256" key="9">
    <source>
        <dbReference type="ARBA" id="ARBA00023160"/>
    </source>
</evidence>
<evidence type="ECO:0000256" key="8">
    <source>
        <dbReference type="ARBA" id="ARBA00023098"/>
    </source>
</evidence>
<dbReference type="GO" id="GO:0004315">
    <property type="term" value="F:3-oxoacyl-[acyl-carrier-protein] synthase activity"/>
    <property type="evidence" value="ECO:0007669"/>
    <property type="project" value="UniProtKB-EC"/>
</dbReference>
<evidence type="ECO:0000256" key="4">
    <source>
        <dbReference type="ARBA" id="ARBA00014657"/>
    </source>
</evidence>
<comment type="catalytic activity">
    <reaction evidence="11">
        <text>(9Z)-hexadecenoyl-[ACP] + malonyl-[ACP] + H(+) = 3-oxo-(11Z)-octadecenoyl-[ACP] + holo-[ACP] + CO2</text>
        <dbReference type="Rhea" id="RHEA:55040"/>
        <dbReference type="Rhea" id="RHEA-COMP:9623"/>
        <dbReference type="Rhea" id="RHEA-COMP:9685"/>
        <dbReference type="Rhea" id="RHEA-COMP:10800"/>
        <dbReference type="Rhea" id="RHEA-COMP:14074"/>
        <dbReference type="ChEBI" id="CHEBI:15378"/>
        <dbReference type="ChEBI" id="CHEBI:16526"/>
        <dbReference type="ChEBI" id="CHEBI:64479"/>
        <dbReference type="ChEBI" id="CHEBI:78449"/>
        <dbReference type="ChEBI" id="CHEBI:83989"/>
        <dbReference type="ChEBI" id="CHEBI:138538"/>
        <dbReference type="EC" id="2.3.1.179"/>
    </reaction>
</comment>
<keyword evidence="10 11" id="KW-0012">Acyltransferase</keyword>
<evidence type="ECO:0000256" key="11">
    <source>
        <dbReference type="PIRNR" id="PIRNR000447"/>
    </source>
</evidence>
<dbReference type="InterPro" id="IPR014030">
    <property type="entry name" value="Ketoacyl_synth_N"/>
</dbReference>
<dbReference type="InterPro" id="IPR016039">
    <property type="entry name" value="Thiolase-like"/>
</dbReference>
<dbReference type="PROSITE" id="PS00606">
    <property type="entry name" value="KS3_1"/>
    <property type="match status" value="1"/>
</dbReference>
<dbReference type="PANTHER" id="PTHR11712:SF336">
    <property type="entry name" value="3-OXOACYL-[ACYL-CARRIER-PROTEIN] SYNTHASE, MITOCHONDRIAL"/>
    <property type="match status" value="1"/>
</dbReference>
<dbReference type="SMART" id="SM00825">
    <property type="entry name" value="PKS_KS"/>
    <property type="match status" value="1"/>
</dbReference>
<dbReference type="Pfam" id="PF00109">
    <property type="entry name" value="ketoacyl-synt"/>
    <property type="match status" value="1"/>
</dbReference>
<dbReference type="NCBIfam" id="TIGR03150">
    <property type="entry name" value="fabF"/>
    <property type="match status" value="1"/>
</dbReference>
<comment type="similarity">
    <text evidence="2 11 12">Belongs to the thiolase-like superfamily. Beta-ketoacyl-ACP synthases family.</text>
</comment>
<keyword evidence="15" id="KW-1185">Reference proteome</keyword>
<name>A0ABV8EK41_9BACT</name>
<dbReference type="Gene3D" id="3.40.47.10">
    <property type="match status" value="1"/>
</dbReference>
<dbReference type="PIRSF" id="PIRSF000447">
    <property type="entry name" value="KAS_II"/>
    <property type="match status" value="1"/>
</dbReference>
<dbReference type="InterPro" id="IPR018201">
    <property type="entry name" value="Ketoacyl_synth_AS"/>
</dbReference>
<dbReference type="Pfam" id="PF02801">
    <property type="entry name" value="Ketoacyl-synt_C"/>
    <property type="match status" value="1"/>
</dbReference>
<evidence type="ECO:0000256" key="10">
    <source>
        <dbReference type="ARBA" id="ARBA00023315"/>
    </source>
</evidence>
<comment type="catalytic activity">
    <reaction evidence="11">
        <text>a fatty acyl-[ACP] + malonyl-[ACP] + H(+) = a 3-oxoacyl-[ACP] + holo-[ACP] + CO2</text>
        <dbReference type="Rhea" id="RHEA:22836"/>
        <dbReference type="Rhea" id="RHEA-COMP:9623"/>
        <dbReference type="Rhea" id="RHEA-COMP:9685"/>
        <dbReference type="Rhea" id="RHEA-COMP:9916"/>
        <dbReference type="Rhea" id="RHEA-COMP:14125"/>
        <dbReference type="ChEBI" id="CHEBI:15378"/>
        <dbReference type="ChEBI" id="CHEBI:16526"/>
        <dbReference type="ChEBI" id="CHEBI:64479"/>
        <dbReference type="ChEBI" id="CHEBI:78449"/>
        <dbReference type="ChEBI" id="CHEBI:78776"/>
        <dbReference type="ChEBI" id="CHEBI:138651"/>
    </reaction>
</comment>
<comment type="caution">
    <text evidence="14">The sequence shown here is derived from an EMBL/GenBank/DDBJ whole genome shotgun (WGS) entry which is preliminary data.</text>
</comment>
<proteinExistence type="inferred from homology"/>
<sequence length="417" mass="44477">MNLRRVVVTGIGALTPIGNTVPEFWEGLTSGVSGAAPITRFDATLFKTQFACEVKGLNVEDFIDRKEARKMDPFTQYAMIAVDEAMKDSGLDLEKINLNRAGVIWGSGIGGLKTFQDEVVDFANGDGTPRFNPFFIPKMIADISTGFLSIKYGFKGPNFVTVSACASGTNALIDAFNYIRLGKADVFISGGSEAAVTEAGIGGFNAMKALSQRNDDPQSASRPFDKDRDGFVLGEGAGALILEEYEHAKARGAKIYAELVGGGMTADAHHITAPHPEGEGAANVMKYALEDAGLSPEDIDYVNVHGTSTPLGDVSEVKAIQKVFGEHAYNMNISSTKSMTGHLLGAAGAIEAIASVLSVQNDIVPPTINHFTDDESFDSKLNLTFNKAQKREVRAALSNTFGFGGHNCSIIFKKITV</sequence>
<evidence type="ECO:0000256" key="12">
    <source>
        <dbReference type="RuleBase" id="RU003694"/>
    </source>
</evidence>